<dbReference type="EMBL" id="FXUA01000004">
    <property type="protein sequence ID" value="SMP26265.1"/>
    <property type="molecule type" value="Genomic_DNA"/>
</dbReference>
<sequence length="216" mass="23678">MGKVTDGLLSGISGKVGNLVFYQVNGETLIRTKPGVGGGSSSPLQTYHQKAFSLVQEFLSPVKKEIAIGFAAYKIGTKRGIDRAKSLLLKNAIYPIEGIPVLQPEKVLVSSGDLTAVSGAVLTTTEPGRFRIEWRVNSWDGSARDGDKTFVVLYDTEEPRVFSIQGEGYRKDGFQEVQFPWVSIEGAAVYVYFSFYSERSGKTEFSDSVCLGRIEK</sequence>
<proteinExistence type="predicted"/>
<evidence type="ECO:0000313" key="2">
    <source>
        <dbReference type="Proteomes" id="UP001157915"/>
    </source>
</evidence>
<dbReference type="InterPro" id="IPR046233">
    <property type="entry name" value="DUF6266"/>
</dbReference>
<dbReference type="Pfam" id="PF19781">
    <property type="entry name" value="DUF6266"/>
    <property type="match status" value="1"/>
</dbReference>
<protein>
    <submittedName>
        <fullName evidence="1">Uncharacterized protein</fullName>
    </submittedName>
</protein>
<organism evidence="1 2">
    <name type="scientific">Algoriphagus winogradskyi</name>
    <dbReference type="NCBI Taxonomy" id="237017"/>
    <lineage>
        <taxon>Bacteria</taxon>
        <taxon>Pseudomonadati</taxon>
        <taxon>Bacteroidota</taxon>
        <taxon>Cytophagia</taxon>
        <taxon>Cytophagales</taxon>
        <taxon>Cyclobacteriaceae</taxon>
        <taxon>Algoriphagus</taxon>
    </lineage>
</organism>
<dbReference type="Proteomes" id="UP001157915">
    <property type="component" value="Unassembled WGS sequence"/>
</dbReference>
<keyword evidence="2" id="KW-1185">Reference proteome</keyword>
<name>A0ABY1P590_9BACT</name>
<evidence type="ECO:0000313" key="1">
    <source>
        <dbReference type="EMBL" id="SMP26265.1"/>
    </source>
</evidence>
<reference evidence="1 2" key="1">
    <citation type="submission" date="2017-05" db="EMBL/GenBank/DDBJ databases">
        <authorList>
            <person name="Varghese N."/>
            <person name="Submissions S."/>
        </authorList>
    </citation>
    <scope>NUCLEOTIDE SEQUENCE [LARGE SCALE GENOMIC DNA]</scope>
    <source>
        <strain evidence="1 2">DSM 15360</strain>
    </source>
</reference>
<dbReference type="RefSeq" id="WP_283413436.1">
    <property type="nucleotide sequence ID" value="NZ_FXUA01000004.1"/>
</dbReference>
<accession>A0ABY1P590</accession>
<gene>
    <name evidence="1" type="ORF">SAMN06265367_104345</name>
</gene>
<comment type="caution">
    <text evidence="1">The sequence shown here is derived from an EMBL/GenBank/DDBJ whole genome shotgun (WGS) entry which is preliminary data.</text>
</comment>